<protein>
    <submittedName>
        <fullName evidence="3">Ras-related protein Ral-A</fullName>
    </submittedName>
</protein>
<dbReference type="GO" id="GO:0003924">
    <property type="term" value="F:GTPase activity"/>
    <property type="evidence" value="ECO:0007669"/>
    <property type="project" value="InterPro"/>
</dbReference>
<evidence type="ECO:0000256" key="2">
    <source>
        <dbReference type="ARBA" id="ARBA00023134"/>
    </source>
</evidence>
<dbReference type="InterPro" id="IPR005225">
    <property type="entry name" value="Small_GTP-bd"/>
</dbReference>
<dbReference type="Gene3D" id="3.40.50.300">
    <property type="entry name" value="P-loop containing nucleotide triphosphate hydrolases"/>
    <property type="match status" value="1"/>
</dbReference>
<keyword evidence="4" id="KW-1185">Reference proteome</keyword>
<dbReference type="SMART" id="SM00176">
    <property type="entry name" value="RAN"/>
    <property type="match status" value="1"/>
</dbReference>
<reference key="2">
    <citation type="submission" date="2011-10" db="EMBL/GenBank/DDBJ databases">
        <title>The genome and transcriptome sequence of Clonorchis sinensis provide insights into the carcinogenic liver fluke.</title>
        <authorList>
            <person name="Wang X."/>
            <person name="Huang Y."/>
            <person name="Chen W."/>
            <person name="Liu H."/>
            <person name="Guo L."/>
            <person name="Chen Y."/>
            <person name="Luo F."/>
            <person name="Zhou W."/>
            <person name="Sun J."/>
            <person name="Mao Q."/>
            <person name="Liang P."/>
            <person name="Zhou C."/>
            <person name="Tian Y."/>
            <person name="Men J."/>
            <person name="Lv X."/>
            <person name="Huang L."/>
            <person name="Zhou J."/>
            <person name="Hu Y."/>
            <person name="Li R."/>
            <person name="Zhang F."/>
            <person name="Lei H."/>
            <person name="Li X."/>
            <person name="Hu X."/>
            <person name="Liang C."/>
            <person name="Xu J."/>
            <person name="Wu Z."/>
            <person name="Yu X."/>
        </authorList>
    </citation>
    <scope>NUCLEOTIDE SEQUENCE</scope>
    <source>
        <strain>Henan</strain>
    </source>
</reference>
<evidence type="ECO:0000313" key="3">
    <source>
        <dbReference type="EMBL" id="GAA51946.1"/>
    </source>
</evidence>
<reference evidence="3" key="1">
    <citation type="journal article" date="2011" name="Genome Biol.">
        <title>The draft genome of the carcinogenic human liver fluke Clonorchis sinensis.</title>
        <authorList>
            <person name="Wang X."/>
            <person name="Chen W."/>
            <person name="Huang Y."/>
            <person name="Sun J."/>
            <person name="Men J."/>
            <person name="Liu H."/>
            <person name="Luo F."/>
            <person name="Guo L."/>
            <person name="Lv X."/>
            <person name="Deng C."/>
            <person name="Zhou C."/>
            <person name="Fan Y."/>
            <person name="Li X."/>
            <person name="Huang L."/>
            <person name="Hu Y."/>
            <person name="Liang C."/>
            <person name="Hu X."/>
            <person name="Xu J."/>
            <person name="Yu X."/>
        </authorList>
    </citation>
    <scope>NUCLEOTIDE SEQUENCE [LARGE SCALE GENOMIC DNA]</scope>
    <source>
        <strain evidence="3">Henan</strain>
    </source>
</reference>
<dbReference type="SMART" id="SM00174">
    <property type="entry name" value="RHO"/>
    <property type="match status" value="1"/>
</dbReference>
<dbReference type="InterPro" id="IPR027417">
    <property type="entry name" value="P-loop_NTPase"/>
</dbReference>
<dbReference type="GO" id="GO:0007165">
    <property type="term" value="P:signal transduction"/>
    <property type="evidence" value="ECO:0007669"/>
    <property type="project" value="InterPro"/>
</dbReference>
<dbReference type="EMBL" id="DF143221">
    <property type="protein sequence ID" value="GAA51946.1"/>
    <property type="molecule type" value="Genomic_DNA"/>
</dbReference>
<dbReference type="InterPro" id="IPR020849">
    <property type="entry name" value="Small_GTPase_Ras-type"/>
</dbReference>
<dbReference type="AlphaFoldDB" id="G7YG63"/>
<gene>
    <name evidence="3" type="ORF">CLF_107117</name>
</gene>
<dbReference type="FunFam" id="3.40.50.300:FF:002309">
    <property type="entry name" value="Ras-related protein Ral-A"/>
    <property type="match status" value="1"/>
</dbReference>
<dbReference type="PROSITE" id="PS51420">
    <property type="entry name" value="RHO"/>
    <property type="match status" value="1"/>
</dbReference>
<evidence type="ECO:0000313" key="4">
    <source>
        <dbReference type="Proteomes" id="UP000008909"/>
    </source>
</evidence>
<organism evidence="3 4">
    <name type="scientific">Clonorchis sinensis</name>
    <name type="common">Chinese liver fluke</name>
    <dbReference type="NCBI Taxonomy" id="79923"/>
    <lineage>
        <taxon>Eukaryota</taxon>
        <taxon>Metazoa</taxon>
        <taxon>Spiralia</taxon>
        <taxon>Lophotrochozoa</taxon>
        <taxon>Platyhelminthes</taxon>
        <taxon>Trematoda</taxon>
        <taxon>Digenea</taxon>
        <taxon>Opisthorchiida</taxon>
        <taxon>Opisthorchiata</taxon>
        <taxon>Opisthorchiidae</taxon>
        <taxon>Clonorchis</taxon>
    </lineage>
</organism>
<sequence length="354" mass="40093">MDFEILCGAYVRPLLEYANQVVYSGCTKDVILIERVQRAATKMVASLKSVDYGTHLAVLDLFPLEYRHLRGDLILTYALFEQDLANRFFTVDPTDTQRGHGGVTVALTARLDPLQEMAANRPPWFSCCQFLDCVIERLELYVPQNASACLSITIVAMQQPQQQAPILRLIMVGSGGVGKSALTLQFMYDEFVEDYEPTKADSYRKKIILDGEEVQIDILDTAGQEEYIGIRENYFRSGEGFLLVYAINDLETLRALPGFCDQVYRAKNTDNLPMVLVANKIDLKDSSPVCYTEAGQEYARQLKISYVETSAKTQQNVDFVFAKVAREIRQRQLAQIQRPKAVTARKPRRRCTIL</sequence>
<accession>G7YG63</accession>
<dbReference type="Proteomes" id="UP000008909">
    <property type="component" value="Unassembled WGS sequence"/>
</dbReference>
<dbReference type="SMART" id="SM00173">
    <property type="entry name" value="RAS"/>
    <property type="match status" value="1"/>
</dbReference>
<dbReference type="SUPFAM" id="SSF52540">
    <property type="entry name" value="P-loop containing nucleoside triphosphate hydrolases"/>
    <property type="match status" value="1"/>
</dbReference>
<dbReference type="InterPro" id="IPR001806">
    <property type="entry name" value="Small_GTPase"/>
</dbReference>
<dbReference type="NCBIfam" id="TIGR00231">
    <property type="entry name" value="small_GTP"/>
    <property type="match status" value="1"/>
</dbReference>
<dbReference type="SMART" id="SM00175">
    <property type="entry name" value="RAB"/>
    <property type="match status" value="1"/>
</dbReference>
<proteinExistence type="predicted"/>
<keyword evidence="1" id="KW-0547">Nucleotide-binding</keyword>
<dbReference type="Pfam" id="PF00071">
    <property type="entry name" value="Ras"/>
    <property type="match status" value="1"/>
</dbReference>
<dbReference type="PROSITE" id="PS51419">
    <property type="entry name" value="RAB"/>
    <property type="match status" value="1"/>
</dbReference>
<dbReference type="GO" id="GO:0016020">
    <property type="term" value="C:membrane"/>
    <property type="evidence" value="ECO:0007669"/>
    <property type="project" value="InterPro"/>
</dbReference>
<dbReference type="PRINTS" id="PR00449">
    <property type="entry name" value="RASTRNSFRMNG"/>
</dbReference>
<evidence type="ECO:0000256" key="1">
    <source>
        <dbReference type="ARBA" id="ARBA00022741"/>
    </source>
</evidence>
<keyword evidence="2" id="KW-0342">GTP-binding</keyword>
<dbReference type="GO" id="GO:0005525">
    <property type="term" value="F:GTP binding"/>
    <property type="evidence" value="ECO:0007669"/>
    <property type="project" value="UniProtKB-KW"/>
</dbReference>
<dbReference type="PANTHER" id="PTHR24070">
    <property type="entry name" value="RAS, DI-RAS, AND RHEB FAMILY MEMBERS OF SMALL GTPASE SUPERFAMILY"/>
    <property type="match status" value="1"/>
</dbReference>
<dbReference type="PROSITE" id="PS51421">
    <property type="entry name" value="RAS"/>
    <property type="match status" value="1"/>
</dbReference>
<name>G7YG63_CLOSI</name>
<dbReference type="CDD" id="cd04139">
    <property type="entry name" value="RalA_RalB"/>
    <property type="match status" value="1"/>
</dbReference>